<dbReference type="RefSeq" id="WP_282585758.1">
    <property type="nucleotide sequence ID" value="NZ_JAMOIM010000009.1"/>
</dbReference>
<sequence length="301" mass="32155">MTPDPFSSMPPRARHSAKGPGRAEPLDGEVIPPRIRVVNPEQERGPVPPVAPRSGFRMRLSTALLGVGFVMTLCGGGALEAYRWQKMEQARQAAMPSPTTVALTHLGKDLGELKATVESTRQDDTVRALKKSVDLLKAELDGLRSNDASAISQLTAKLDKAAQNPGPGLSDVMSRIDKIDHDPRLGEIAARLDRIEHQVSSPTPTGTVAVPAHSPAAQTVSIQSGTSTAPVTKPLKQAVLDNWIVRDVYSGIALVEGRSGGVREVVPGETLPGAGEVRSIERRGRAWIVVTSRGIIDTETW</sequence>
<feature type="region of interest" description="Disordered" evidence="1">
    <location>
        <begin position="1"/>
        <end position="30"/>
    </location>
</feature>
<keyword evidence="2" id="KW-0812">Transmembrane</keyword>
<accession>A0AA42CNH8</accession>
<protein>
    <submittedName>
        <fullName evidence="3">Uncharacterized protein</fullName>
    </submittedName>
</protein>
<organism evidence="3 4">
    <name type="scientific">Lichenifustis flavocetrariae</name>
    <dbReference type="NCBI Taxonomy" id="2949735"/>
    <lineage>
        <taxon>Bacteria</taxon>
        <taxon>Pseudomonadati</taxon>
        <taxon>Pseudomonadota</taxon>
        <taxon>Alphaproteobacteria</taxon>
        <taxon>Hyphomicrobiales</taxon>
        <taxon>Lichenihabitantaceae</taxon>
        <taxon>Lichenifustis</taxon>
    </lineage>
</organism>
<comment type="caution">
    <text evidence="3">The sequence shown here is derived from an EMBL/GenBank/DDBJ whole genome shotgun (WGS) entry which is preliminary data.</text>
</comment>
<evidence type="ECO:0000256" key="2">
    <source>
        <dbReference type="SAM" id="Phobius"/>
    </source>
</evidence>
<dbReference type="AlphaFoldDB" id="A0AA42CNH8"/>
<evidence type="ECO:0000313" key="4">
    <source>
        <dbReference type="Proteomes" id="UP001165667"/>
    </source>
</evidence>
<dbReference type="EMBL" id="JAMOIM010000009">
    <property type="protein sequence ID" value="MCW6509395.1"/>
    <property type="molecule type" value="Genomic_DNA"/>
</dbReference>
<keyword evidence="4" id="KW-1185">Reference proteome</keyword>
<name>A0AA42CNH8_9HYPH</name>
<keyword evidence="2" id="KW-1133">Transmembrane helix</keyword>
<proteinExistence type="predicted"/>
<keyword evidence="2" id="KW-0472">Membrane</keyword>
<reference evidence="3" key="1">
    <citation type="submission" date="2022-05" db="EMBL/GenBank/DDBJ databases">
        <authorList>
            <person name="Pankratov T."/>
        </authorList>
    </citation>
    <scope>NUCLEOTIDE SEQUENCE</scope>
    <source>
        <strain evidence="3">BP6-180914</strain>
    </source>
</reference>
<dbReference type="Proteomes" id="UP001165667">
    <property type="component" value="Unassembled WGS sequence"/>
</dbReference>
<feature type="transmembrane region" description="Helical" evidence="2">
    <location>
        <begin position="63"/>
        <end position="82"/>
    </location>
</feature>
<gene>
    <name evidence="3" type="ORF">M8523_15335</name>
</gene>
<evidence type="ECO:0000313" key="3">
    <source>
        <dbReference type="EMBL" id="MCW6509395.1"/>
    </source>
</evidence>
<evidence type="ECO:0000256" key="1">
    <source>
        <dbReference type="SAM" id="MobiDB-lite"/>
    </source>
</evidence>